<keyword evidence="4" id="KW-0732">Signal</keyword>
<dbReference type="AlphaFoldDB" id="J3S9A4"/>
<reference evidence="6" key="1">
    <citation type="journal article" date="2012" name="BMC Genomics">
        <title>The venom-gland transcriptome of the eastern diamondback rattlesnake (Crotalus adamanteus).</title>
        <authorList>
            <person name="Rokyta D.R."/>
            <person name="Lemmon A.R."/>
            <person name="Margres M.J."/>
            <person name="Aronow K."/>
        </authorList>
    </citation>
    <scope>NUCLEOTIDE SEQUENCE</scope>
    <source>
        <tissue evidence="6">Venom gland</tissue>
    </source>
</reference>
<evidence type="ECO:0000313" key="6">
    <source>
        <dbReference type="EMBL" id="AFJ50968.1"/>
    </source>
</evidence>
<comment type="subcellular location">
    <subcellularLocation>
        <location evidence="1">Secreted</location>
    </subcellularLocation>
</comment>
<dbReference type="EMBL" id="GBEX01002513">
    <property type="protein sequence ID" value="JAI12047.1"/>
    <property type="molecule type" value="mRNA"/>
</dbReference>
<dbReference type="SUPFAM" id="SSF57302">
    <property type="entry name" value="Snake toxin-like"/>
    <property type="match status" value="1"/>
</dbReference>
<reference evidence="7" key="2">
    <citation type="submission" date="2014-05" db="EMBL/GenBank/DDBJ databases">
        <title>The extremes of toxin expression variation revealed in two sympatric snake species.</title>
        <authorList>
            <person name="Margres M.J."/>
            <person name="Wray K.P."/>
            <person name="McGivern J.J."/>
            <person name="Seavy M."/>
            <person name="Sanader D."/>
            <person name="Facente J."/>
            <person name="Rokyta D.R."/>
        </authorList>
    </citation>
    <scope>NUCLEOTIDE SEQUENCE</scope>
</reference>
<dbReference type="PANTHER" id="PTHR20914:SF9">
    <property type="entry name" value="COILED, ISOFORM A"/>
    <property type="match status" value="1"/>
</dbReference>
<sequence length="218" mass="23533">MQILLGYFLFSILLRTGATFQCIKCQADATTCTASLQACNAGENSCVKRLSEDIKGEKTQSKVVMACIGASHCTKQFIELSYEKGVYVRVQYDCCDTDGCTPPSTKMPALNTTINKKFCPVCSLETGTCSDDVTLECTGSATHCFASSILKDGVKRPVKGCTTEAVCNILKTYKGSLVGNSMLQDVTCKEATSDSSCSSLEVFLLALLPMKLLFFNAY</sequence>
<dbReference type="InterPro" id="IPR016054">
    <property type="entry name" value="LY6_UPA_recep-like"/>
</dbReference>
<keyword evidence="3" id="KW-1015">Disulfide bond</keyword>
<dbReference type="PANTHER" id="PTHR20914">
    <property type="entry name" value="LY6/PLAUR DOMAIN-CONTAINING PROTEIN 8"/>
    <property type="match status" value="1"/>
</dbReference>
<evidence type="ECO:0000256" key="3">
    <source>
        <dbReference type="ARBA" id="ARBA00023157"/>
    </source>
</evidence>
<evidence type="ECO:0000256" key="4">
    <source>
        <dbReference type="SAM" id="SignalP"/>
    </source>
</evidence>
<feature type="chain" id="PRO_5007676427" evidence="4">
    <location>
        <begin position="20"/>
        <end position="218"/>
    </location>
</feature>
<dbReference type="InterPro" id="IPR050918">
    <property type="entry name" value="CNF-like_PLA2_Inhibitor"/>
</dbReference>
<dbReference type="InterPro" id="IPR045860">
    <property type="entry name" value="Snake_toxin-like_sf"/>
</dbReference>
<feature type="domain" description="UPAR/Ly6" evidence="5">
    <location>
        <begin position="19"/>
        <end position="101"/>
    </location>
</feature>
<keyword evidence="2" id="KW-0964">Secreted</keyword>
<dbReference type="CDD" id="cd23572">
    <property type="entry name" value="TFP_LU_ECD_PINLYP_rpt2"/>
    <property type="match status" value="1"/>
</dbReference>
<dbReference type="EMBL" id="JU175444">
    <property type="protein sequence ID" value="AFJ50968.1"/>
    <property type="molecule type" value="mRNA"/>
</dbReference>
<feature type="signal peptide" evidence="4">
    <location>
        <begin position="1"/>
        <end position="19"/>
    </location>
</feature>
<protein>
    <submittedName>
        <fullName evidence="6 7">Phospholipase A2 inhibitor subunit gamma B-like</fullName>
    </submittedName>
</protein>
<name>J3S9A4_CROAD</name>
<evidence type="ECO:0000313" key="7">
    <source>
        <dbReference type="EMBL" id="JAI12047.1"/>
    </source>
</evidence>
<evidence type="ECO:0000256" key="2">
    <source>
        <dbReference type="ARBA" id="ARBA00022525"/>
    </source>
</evidence>
<evidence type="ECO:0000256" key="1">
    <source>
        <dbReference type="ARBA" id="ARBA00004613"/>
    </source>
</evidence>
<organism evidence="6">
    <name type="scientific">Crotalus adamanteus</name>
    <name type="common">Eastern diamondback rattlesnake</name>
    <dbReference type="NCBI Taxonomy" id="8729"/>
    <lineage>
        <taxon>Eukaryota</taxon>
        <taxon>Metazoa</taxon>
        <taxon>Chordata</taxon>
        <taxon>Craniata</taxon>
        <taxon>Vertebrata</taxon>
        <taxon>Euteleostomi</taxon>
        <taxon>Lepidosauria</taxon>
        <taxon>Squamata</taxon>
        <taxon>Bifurcata</taxon>
        <taxon>Unidentata</taxon>
        <taxon>Episquamata</taxon>
        <taxon>Toxicofera</taxon>
        <taxon>Serpentes</taxon>
        <taxon>Colubroidea</taxon>
        <taxon>Viperidae</taxon>
        <taxon>Crotalinae</taxon>
        <taxon>Crotalus</taxon>
    </lineage>
</organism>
<proteinExistence type="evidence at transcript level"/>
<feature type="domain" description="UPAR/Ly6" evidence="5">
    <location>
        <begin position="119"/>
        <end position="171"/>
    </location>
</feature>
<evidence type="ECO:0000259" key="5">
    <source>
        <dbReference type="Pfam" id="PF00021"/>
    </source>
</evidence>
<dbReference type="GO" id="GO:0005576">
    <property type="term" value="C:extracellular region"/>
    <property type="evidence" value="ECO:0007669"/>
    <property type="project" value="UniProtKB-SubCell"/>
</dbReference>
<accession>J3S9A4</accession>
<dbReference type="Pfam" id="PF00021">
    <property type="entry name" value="UPAR_LY6"/>
    <property type="match status" value="2"/>
</dbReference>